<sequence length="421" mass="44069">MTTSAPPLRLVATVLHLAVYGTIGIGILSAFFALLATGIGLLPVLGFGLVILVGLVYALYGLAWFEIARVNGLYRLDAAPLAMRRPVQRGFAGWLKSLLAQLKNGRMWWAAASFALSVLLGALLVGTVQTLLDSLVLLITPGAATNWLTLILPAGSDGSSSVLLAIGGAVLSLGLMVGLALLHRVIATAIIGSQAREERLEAQVQQSSQQRAGAVRAADVERIRIERDLHDGVQPRLVSVGMTLGLAQQQIDQDPRAAKELIAEAHTSTKAAITELRQLARGIHASVLDDRGLDAALSALAGRSHIPVALDVRLTGRVDRDAESAVYFVVAESLTNAAKHSRASECRVAVRLRDTDPDPAEGPARVLWARVEDNGIGGAQVQPGGGLDGLTNRVLAAGGTIRIESPQGGPTAVEVSVPCAS</sequence>
<evidence type="ECO:0000256" key="6">
    <source>
        <dbReference type="ARBA" id="ARBA00022777"/>
    </source>
</evidence>
<evidence type="ECO:0000256" key="8">
    <source>
        <dbReference type="ARBA" id="ARBA00023012"/>
    </source>
</evidence>
<dbReference type="SUPFAM" id="SSF55874">
    <property type="entry name" value="ATPase domain of HSP90 chaperone/DNA topoisomerase II/histidine kinase"/>
    <property type="match status" value="1"/>
</dbReference>
<dbReference type="AlphaFoldDB" id="A0A939QMS5"/>
<dbReference type="EMBL" id="JAGFBF010000005">
    <property type="protein sequence ID" value="MBO2990786.1"/>
    <property type="molecule type" value="Genomic_DNA"/>
</dbReference>
<evidence type="ECO:0000313" key="11">
    <source>
        <dbReference type="EMBL" id="MBO2990786.1"/>
    </source>
</evidence>
<feature type="transmembrane region" description="Helical" evidence="9">
    <location>
        <begin position="12"/>
        <end position="35"/>
    </location>
</feature>
<evidence type="ECO:0000259" key="10">
    <source>
        <dbReference type="SMART" id="SM00387"/>
    </source>
</evidence>
<evidence type="ECO:0000256" key="7">
    <source>
        <dbReference type="ARBA" id="ARBA00022840"/>
    </source>
</evidence>
<dbReference type="GO" id="GO:0000155">
    <property type="term" value="F:phosphorelay sensor kinase activity"/>
    <property type="evidence" value="ECO:0007669"/>
    <property type="project" value="InterPro"/>
</dbReference>
<keyword evidence="3" id="KW-0597">Phosphoprotein</keyword>
<dbReference type="GO" id="GO:0005524">
    <property type="term" value="F:ATP binding"/>
    <property type="evidence" value="ECO:0007669"/>
    <property type="project" value="UniProtKB-KW"/>
</dbReference>
<keyword evidence="9" id="KW-0812">Transmembrane</keyword>
<reference evidence="11" key="1">
    <citation type="submission" date="2021-03" db="EMBL/GenBank/DDBJ databases">
        <title>Leucobacter chromiisoli sp. nov., isolated from chromium-containing soil of chemical plant.</title>
        <authorList>
            <person name="Xu Z."/>
        </authorList>
    </citation>
    <scope>NUCLEOTIDE SEQUENCE</scope>
    <source>
        <strain evidence="11">K 70/01</strain>
    </source>
</reference>
<dbReference type="InterPro" id="IPR050482">
    <property type="entry name" value="Sensor_HK_TwoCompSys"/>
</dbReference>
<evidence type="ECO:0000256" key="4">
    <source>
        <dbReference type="ARBA" id="ARBA00022679"/>
    </source>
</evidence>
<dbReference type="GO" id="GO:0046983">
    <property type="term" value="F:protein dimerization activity"/>
    <property type="evidence" value="ECO:0007669"/>
    <property type="project" value="InterPro"/>
</dbReference>
<dbReference type="Gene3D" id="1.20.5.1930">
    <property type="match status" value="1"/>
</dbReference>
<dbReference type="Pfam" id="PF07730">
    <property type="entry name" value="HisKA_3"/>
    <property type="match status" value="1"/>
</dbReference>
<proteinExistence type="predicted"/>
<feature type="transmembrane region" description="Helical" evidence="9">
    <location>
        <begin position="107"/>
        <end position="128"/>
    </location>
</feature>
<dbReference type="Gene3D" id="3.30.565.10">
    <property type="entry name" value="Histidine kinase-like ATPase, C-terminal domain"/>
    <property type="match status" value="1"/>
</dbReference>
<evidence type="ECO:0000256" key="9">
    <source>
        <dbReference type="SAM" id="Phobius"/>
    </source>
</evidence>
<feature type="transmembrane region" description="Helical" evidence="9">
    <location>
        <begin position="135"/>
        <end position="155"/>
    </location>
</feature>
<feature type="domain" description="Histidine kinase/HSP90-like ATPase" evidence="10">
    <location>
        <begin position="321"/>
        <end position="421"/>
    </location>
</feature>
<evidence type="ECO:0000256" key="2">
    <source>
        <dbReference type="ARBA" id="ARBA00012438"/>
    </source>
</evidence>
<dbReference type="InterPro" id="IPR036890">
    <property type="entry name" value="HATPase_C_sf"/>
</dbReference>
<feature type="transmembrane region" description="Helical" evidence="9">
    <location>
        <begin position="42"/>
        <end position="65"/>
    </location>
</feature>
<keyword evidence="6" id="KW-0418">Kinase</keyword>
<evidence type="ECO:0000256" key="5">
    <source>
        <dbReference type="ARBA" id="ARBA00022741"/>
    </source>
</evidence>
<feature type="transmembrane region" description="Helical" evidence="9">
    <location>
        <begin position="161"/>
        <end position="182"/>
    </location>
</feature>
<dbReference type="PANTHER" id="PTHR24421">
    <property type="entry name" value="NITRATE/NITRITE SENSOR PROTEIN NARX-RELATED"/>
    <property type="match status" value="1"/>
</dbReference>
<evidence type="ECO:0000313" key="12">
    <source>
        <dbReference type="Proteomes" id="UP000668403"/>
    </source>
</evidence>
<comment type="catalytic activity">
    <reaction evidence="1">
        <text>ATP + protein L-histidine = ADP + protein N-phospho-L-histidine.</text>
        <dbReference type="EC" id="2.7.13.3"/>
    </reaction>
</comment>
<organism evidence="11 12">
    <name type="scientific">Leucobacter tardus</name>
    <dbReference type="NCBI Taxonomy" id="501483"/>
    <lineage>
        <taxon>Bacteria</taxon>
        <taxon>Bacillati</taxon>
        <taxon>Actinomycetota</taxon>
        <taxon>Actinomycetes</taxon>
        <taxon>Micrococcales</taxon>
        <taxon>Microbacteriaceae</taxon>
        <taxon>Leucobacter</taxon>
    </lineage>
</organism>
<dbReference type="RefSeq" id="WP_208240068.1">
    <property type="nucleotide sequence ID" value="NZ_BAAAQU010000002.1"/>
</dbReference>
<dbReference type="GO" id="GO:0016020">
    <property type="term" value="C:membrane"/>
    <property type="evidence" value="ECO:0007669"/>
    <property type="project" value="InterPro"/>
</dbReference>
<keyword evidence="12" id="KW-1185">Reference proteome</keyword>
<keyword evidence="8" id="KW-0902">Two-component regulatory system</keyword>
<gene>
    <name evidence="11" type="ORF">J4H85_12350</name>
</gene>
<protein>
    <recommendedName>
        <fullName evidence="2">histidine kinase</fullName>
        <ecNumber evidence="2">2.7.13.3</ecNumber>
    </recommendedName>
</protein>
<keyword evidence="5" id="KW-0547">Nucleotide-binding</keyword>
<dbReference type="CDD" id="cd16917">
    <property type="entry name" value="HATPase_UhpB-NarQ-NarX-like"/>
    <property type="match status" value="1"/>
</dbReference>
<name>A0A939QMS5_9MICO</name>
<dbReference type="Proteomes" id="UP000668403">
    <property type="component" value="Unassembled WGS sequence"/>
</dbReference>
<dbReference type="SMART" id="SM00387">
    <property type="entry name" value="HATPase_c"/>
    <property type="match status" value="1"/>
</dbReference>
<dbReference type="PANTHER" id="PTHR24421:SF10">
    <property type="entry name" value="NITRATE_NITRITE SENSOR PROTEIN NARQ"/>
    <property type="match status" value="1"/>
</dbReference>
<evidence type="ECO:0000256" key="3">
    <source>
        <dbReference type="ARBA" id="ARBA00022553"/>
    </source>
</evidence>
<keyword evidence="9" id="KW-0472">Membrane</keyword>
<keyword evidence="9" id="KW-1133">Transmembrane helix</keyword>
<keyword evidence="4" id="KW-0808">Transferase</keyword>
<dbReference type="InterPro" id="IPR011712">
    <property type="entry name" value="Sig_transdc_His_kin_sub3_dim/P"/>
</dbReference>
<dbReference type="InterPro" id="IPR003594">
    <property type="entry name" value="HATPase_dom"/>
</dbReference>
<evidence type="ECO:0000256" key="1">
    <source>
        <dbReference type="ARBA" id="ARBA00000085"/>
    </source>
</evidence>
<dbReference type="EC" id="2.7.13.3" evidence="2"/>
<accession>A0A939QMS5</accession>
<comment type="caution">
    <text evidence="11">The sequence shown here is derived from an EMBL/GenBank/DDBJ whole genome shotgun (WGS) entry which is preliminary data.</text>
</comment>
<keyword evidence="7" id="KW-0067">ATP-binding</keyword>